<feature type="domain" description="TrwC relaxase" evidence="1">
    <location>
        <begin position="13"/>
        <end position="414"/>
    </location>
</feature>
<dbReference type="InterPro" id="IPR014862">
    <property type="entry name" value="TrwC"/>
</dbReference>
<name>A0A1G9H3M7_9ACTN</name>
<dbReference type="EMBL" id="FNGP01000001">
    <property type="protein sequence ID" value="SDL07490.1"/>
    <property type="molecule type" value="Genomic_DNA"/>
</dbReference>
<dbReference type="Pfam" id="PF13604">
    <property type="entry name" value="AAA_30"/>
    <property type="match status" value="1"/>
</dbReference>
<dbReference type="CDD" id="cd18809">
    <property type="entry name" value="SF1_C_RecD"/>
    <property type="match status" value="1"/>
</dbReference>
<sequence>MVGVAASLHKLTAGSGYDYLTRQVAAHDTTEKGHATLASYYSERGEVPGSWRGRGVAGLGDLAVGDEVTAEQMRALFGGGFHPNMRARLAALPPEASKAMIAAATRLGTPFPVFEAATALRLELEQRSTAWRTQQGLPPTTPVPVDVRAEIINTIAAQRFESRIGRPPSAPELGAEVARLSRQPTVACAGYDLTFTPVKSVSALWAVAPPHIAAAIERAHDAAVDDALRYLEDEALYSRAGHAGVRQIDVHGLVAASFTHRDSRAGDPNLHTHIAIANKVQGLDGKWRAIDGRLIYKAKVSVSETYNTMLEAHLRETLGIQFREREPGTMEKRAVREIAGVPAQLLTLWSSRRALIAARQAELAATFQTRHGRPPTPAEAIRLAQQATLETREAKHEPRSLDEQRRTWRNEAERVIGADGIRRMLTRTLRWPSSYRRQEVSDGRLDRVAQEVVQRVARSQASWQSWHLRGEASRRARELATTAAQAEHLTTLLLERALALSVPLRSAGDGIEEPAELRRVDGSSVYEVAGSRRYTSRAVIDAEQRIVAAGARSDGRRAAGEAVEMALLESMANGVTLTAGQSGLVREMATSGARLQLALAAAGTGKTTAMRVLARAWEETGGTVLGLAPSAAAAAALQDVTGQTTTIAKLLWDRHHRTDAIDASTLIMVDEAGMADTLSLAELVDLAIDRGASIRLVGDDHQLSAIGAGGVLRDLQRRHGAVELDEVLRFTDDGEREATLALREGDPAALGWYLDHGRLHDGSRDAALEAALHAWATDTGQGLDSLMLASTREDVAELNRRARLHQPRSATGAIALRDGNHAGVGDLVLTRRNDRRLRTSSTDWVKNGDRWIIEAISRDGGLEVRHRRTAQHAWLPPDYVATQVELGYATTIHAAQGATVDTTHTLLTGTETRQGLYVAMTRGRQANHAYVTTVGDGDPHLAFTPETLRPPTAVEILETVLARDGTARSVSTELADADDPSLRLGDAVNRYRDALTVALEHRHATALEELDHHADHIVPGITDCDAWPTLRQRLLAAADNTTPLGALRSVAAGHRFDDGIHDPAALLASLVPEPTGGPLPWLPRIPEILATDGRWGPYLDARRQQIAGLADLVREQTRRSGPAEWLPVKDHIPDRLIGEVTVWRAAMGVTLGDRRPTGERLFAGAARHYQDQLDGQLLAVVPILGAAQLRRLGQGLEHDPAISTLARQLATLEARGIPVGVVLAAALAQGPLPAERPAAALQWRVRELAQKQPAAVDSEARWRTWADAVNPTLTRSPHWPTIRGLLMNLTESADTKSLENELRGRRPREARATLMRIAASDERAHLAEARALRQRQQALSRKPPGGVPR</sequence>
<proteinExistence type="predicted"/>
<protein>
    <submittedName>
        <fullName evidence="2">Conjugative relaxase domain-containing protein, TrwC/TraI family</fullName>
    </submittedName>
</protein>
<organism evidence="2 3">
    <name type="scientific">Tessaracoccus oleiagri</name>
    <dbReference type="NCBI Taxonomy" id="686624"/>
    <lineage>
        <taxon>Bacteria</taxon>
        <taxon>Bacillati</taxon>
        <taxon>Actinomycetota</taxon>
        <taxon>Actinomycetes</taxon>
        <taxon>Propionibacteriales</taxon>
        <taxon>Propionibacteriaceae</taxon>
        <taxon>Tessaracoccus</taxon>
    </lineage>
</organism>
<reference evidence="2 3" key="1">
    <citation type="submission" date="2016-10" db="EMBL/GenBank/DDBJ databases">
        <authorList>
            <person name="de Groot N.N."/>
        </authorList>
    </citation>
    <scope>NUCLEOTIDE SEQUENCE [LARGE SCALE GENOMIC DNA]</scope>
    <source>
        <strain evidence="2 3">CGMCC 1.9159</strain>
    </source>
</reference>
<dbReference type="Proteomes" id="UP000199475">
    <property type="component" value="Unassembled WGS sequence"/>
</dbReference>
<dbReference type="SUPFAM" id="SSF52540">
    <property type="entry name" value="P-loop containing nucleoside triphosphate hydrolases"/>
    <property type="match status" value="2"/>
</dbReference>
<dbReference type="NCBIfam" id="NF041492">
    <property type="entry name" value="MobF"/>
    <property type="match status" value="1"/>
</dbReference>
<evidence type="ECO:0000313" key="3">
    <source>
        <dbReference type="Proteomes" id="UP000199475"/>
    </source>
</evidence>
<dbReference type="Gene3D" id="2.30.30.940">
    <property type="match status" value="1"/>
</dbReference>
<evidence type="ECO:0000259" key="1">
    <source>
        <dbReference type="Pfam" id="PF08751"/>
    </source>
</evidence>
<dbReference type="Gene3D" id="3.40.50.300">
    <property type="entry name" value="P-loop containing nucleotide triphosphate hydrolases"/>
    <property type="match status" value="2"/>
</dbReference>
<dbReference type="InterPro" id="IPR027417">
    <property type="entry name" value="P-loop_NTPase"/>
</dbReference>
<accession>A0A1G9H3M7</accession>
<dbReference type="STRING" id="686624.SAMN04488242_0054"/>
<evidence type="ECO:0000313" key="2">
    <source>
        <dbReference type="EMBL" id="SDL07490.1"/>
    </source>
</evidence>
<gene>
    <name evidence="2" type="ORF">SAMN04488242_0054</name>
</gene>
<dbReference type="Pfam" id="PF08751">
    <property type="entry name" value="TrwC"/>
    <property type="match status" value="1"/>
</dbReference>
<keyword evidence="3" id="KW-1185">Reference proteome</keyword>
<dbReference type="SUPFAM" id="SSF55464">
    <property type="entry name" value="Origin of replication-binding domain, RBD-like"/>
    <property type="match status" value="1"/>
</dbReference>